<dbReference type="EMBL" id="CP102480">
    <property type="protein sequence ID" value="UUX48245.1"/>
    <property type="molecule type" value="Genomic_DNA"/>
</dbReference>
<evidence type="ECO:0000313" key="3">
    <source>
        <dbReference type="Proteomes" id="UP001060336"/>
    </source>
</evidence>
<dbReference type="Proteomes" id="UP001060336">
    <property type="component" value="Chromosome"/>
</dbReference>
<evidence type="ECO:0000313" key="2">
    <source>
        <dbReference type="EMBL" id="UUX48245.1"/>
    </source>
</evidence>
<keyword evidence="1" id="KW-0732">Signal</keyword>
<name>A0A9J7ASE6_9PROT</name>
<gene>
    <name evidence="2" type="ORF">NUH88_12550</name>
</gene>
<proteinExistence type="predicted"/>
<protein>
    <submittedName>
        <fullName evidence="2">Uncharacterized protein</fullName>
    </submittedName>
</protein>
<evidence type="ECO:0000256" key="1">
    <source>
        <dbReference type="SAM" id="SignalP"/>
    </source>
</evidence>
<feature type="chain" id="PRO_5039921448" evidence="1">
    <location>
        <begin position="20"/>
        <end position="184"/>
    </location>
</feature>
<reference evidence="2" key="1">
    <citation type="submission" date="2022-08" db="EMBL/GenBank/DDBJ databases">
        <title>Nisaea acidiphila sp. nov., isolated from a marine algal debris and emended description of the genus Nisaea Urios et al. 2008.</title>
        <authorList>
            <person name="Kwon K."/>
        </authorList>
    </citation>
    <scope>NUCLEOTIDE SEQUENCE</scope>
    <source>
        <strain evidence="2">MEBiC11861</strain>
    </source>
</reference>
<dbReference type="RefSeq" id="WP_257766753.1">
    <property type="nucleotide sequence ID" value="NZ_CP102480.1"/>
</dbReference>
<organism evidence="2 3">
    <name type="scientific">Nisaea acidiphila</name>
    <dbReference type="NCBI Taxonomy" id="1862145"/>
    <lineage>
        <taxon>Bacteria</taxon>
        <taxon>Pseudomonadati</taxon>
        <taxon>Pseudomonadota</taxon>
        <taxon>Alphaproteobacteria</taxon>
        <taxon>Rhodospirillales</taxon>
        <taxon>Thalassobaculaceae</taxon>
        <taxon>Nisaea</taxon>
    </lineage>
</organism>
<feature type="signal peptide" evidence="1">
    <location>
        <begin position="1"/>
        <end position="19"/>
    </location>
</feature>
<sequence length="184" mass="20481">MRRIFAALAIGAAFVPAVAAEAGAQPFKLYRAVDEVRVQTVDHVGFEHSLANEYRLLALYEADDMVDWVDAERFAEKTLASARGETVPPERLEDWKLAEASVPALQSSRARLLRAFGRDARILAPHASARAQAQFDCWVEQAEEGHQQAHIAACRDGFLDAMLEIDAALANYELDRIERDYPAK</sequence>
<dbReference type="KEGG" id="naci:NUH88_12550"/>
<keyword evidence="3" id="KW-1185">Reference proteome</keyword>
<accession>A0A9J7ASE6</accession>
<dbReference type="AlphaFoldDB" id="A0A9J7ASE6"/>